<protein>
    <submittedName>
        <fullName evidence="1">Uncharacterized protein</fullName>
    </submittedName>
</protein>
<organism evidence="1 2">
    <name type="scientific">Taxus chinensis</name>
    <name type="common">Chinese yew</name>
    <name type="synonym">Taxus wallichiana var. chinensis</name>
    <dbReference type="NCBI Taxonomy" id="29808"/>
    <lineage>
        <taxon>Eukaryota</taxon>
        <taxon>Viridiplantae</taxon>
        <taxon>Streptophyta</taxon>
        <taxon>Embryophyta</taxon>
        <taxon>Tracheophyta</taxon>
        <taxon>Spermatophyta</taxon>
        <taxon>Pinopsida</taxon>
        <taxon>Pinidae</taxon>
        <taxon>Conifers II</taxon>
        <taxon>Cupressales</taxon>
        <taxon>Taxaceae</taxon>
        <taxon>Taxus</taxon>
    </lineage>
</organism>
<reference evidence="1 2" key="1">
    <citation type="journal article" date="2021" name="Nat. Plants">
        <title>The Taxus genome provides insights into paclitaxel biosynthesis.</title>
        <authorList>
            <person name="Xiong X."/>
            <person name="Gou J."/>
            <person name="Liao Q."/>
            <person name="Li Y."/>
            <person name="Zhou Q."/>
            <person name="Bi G."/>
            <person name="Li C."/>
            <person name="Du R."/>
            <person name="Wang X."/>
            <person name="Sun T."/>
            <person name="Guo L."/>
            <person name="Liang H."/>
            <person name="Lu P."/>
            <person name="Wu Y."/>
            <person name="Zhang Z."/>
            <person name="Ro D.K."/>
            <person name="Shang Y."/>
            <person name="Huang S."/>
            <person name="Yan J."/>
        </authorList>
    </citation>
    <scope>NUCLEOTIDE SEQUENCE [LARGE SCALE GENOMIC DNA]</scope>
    <source>
        <strain evidence="1">Ta-2019</strain>
    </source>
</reference>
<dbReference type="OMA" id="SNSFIYR"/>
<proteinExistence type="predicted"/>
<feature type="non-terminal residue" evidence="1">
    <location>
        <position position="1"/>
    </location>
</feature>
<keyword evidence="2" id="KW-1185">Reference proteome</keyword>
<evidence type="ECO:0000313" key="1">
    <source>
        <dbReference type="EMBL" id="KAH9288263.1"/>
    </source>
</evidence>
<accession>A0AA38F3H1</accession>
<dbReference type="PANTHER" id="PTHR38390:SF2">
    <property type="entry name" value="OS01G0103900 PROTEIN"/>
    <property type="match status" value="1"/>
</dbReference>
<comment type="caution">
    <text evidence="1">The sequence shown here is derived from an EMBL/GenBank/DDBJ whole genome shotgun (WGS) entry which is preliminary data.</text>
</comment>
<gene>
    <name evidence="1" type="ORF">KI387_032380</name>
</gene>
<dbReference type="EMBL" id="JAHRHJ020003813">
    <property type="protein sequence ID" value="KAH9288263.1"/>
    <property type="molecule type" value="Genomic_DNA"/>
</dbReference>
<dbReference type="AlphaFoldDB" id="A0AA38F3H1"/>
<dbReference type="PANTHER" id="PTHR38390">
    <property type="entry name" value="OS01G0103900 PROTEIN"/>
    <property type="match status" value="1"/>
</dbReference>
<dbReference type="Proteomes" id="UP000824469">
    <property type="component" value="Unassembled WGS sequence"/>
</dbReference>
<sequence length="660" mass="74722">YLLELANIYALRKGNNEEIKKYSYNSIALCCIQKNNVSDSNELRVAYHPRENFNLRDFHHAVNSLSTDHLLPRSKAFEFSQSHQQVSCLSTLLTSNGGLYSWGPESIGRKVIMISSFFMENAVSFQRTVMDAADHCVTIEFIQIECEVHTRVQWGSVTDSMLLEKIKTFTNSISEFENCTFRRVHRDHRSFCHLVKRWLQDMKDELEEPLQALFVFKDNVVESKNKVFCNLFPSIMHIEDKFRPCQTCRCHGATIETASLVKQKDQQSVCPITGQELDTYDLTENGLKIGLETILLLPSFKKIPKLEPVSTTVAFNIIQCVRLASLSEGLFFGSSFVVLASSNHEMDVTTEDGDQKEANHQIFSGLCQVLNSIDCGLICTSSCDVECKFEATLPCFYLLQPSDDRQALLRRIAASEEILPIPDAVEALNAVVSEELIESINSSLTRMGYQDYNPLNHERGCHTKLNWLVKESLHFRSGPLPTPKPQQNLPISSHRSVLMSTPTHHGEQNLSFNSHRSMPIEPTKPLGEQNLPIIGQGAEQRNLQPDNMRKKAREKMNMSPGLLAKKQIPSILERIEPLRTFNKLNISSTPSVFEAVNQSIPFTPHTQAHRATQTSKSVMGIKKPLLPFEPSQLPKPSLSQNPLPQLKPNFRRIKRTKNSL</sequence>
<name>A0AA38F3H1_TAXCH</name>
<evidence type="ECO:0000313" key="2">
    <source>
        <dbReference type="Proteomes" id="UP000824469"/>
    </source>
</evidence>